<keyword evidence="3 5" id="KW-1133">Transmembrane helix</keyword>
<dbReference type="RefSeq" id="XP_008616403.1">
    <property type="nucleotide sequence ID" value="XM_008618181.1"/>
</dbReference>
<evidence type="ECO:0000256" key="1">
    <source>
        <dbReference type="ARBA" id="ARBA00004141"/>
    </source>
</evidence>
<evidence type="ECO:0000256" key="3">
    <source>
        <dbReference type="ARBA" id="ARBA00022989"/>
    </source>
</evidence>
<dbReference type="GeneID" id="19952848"/>
<keyword evidence="7" id="KW-1185">Reference proteome</keyword>
<dbReference type="Pfam" id="PF02535">
    <property type="entry name" value="Zip"/>
    <property type="match status" value="1"/>
</dbReference>
<feature type="transmembrane region" description="Helical" evidence="5">
    <location>
        <begin position="63"/>
        <end position="84"/>
    </location>
</feature>
<feature type="transmembrane region" description="Helical" evidence="5">
    <location>
        <begin position="269"/>
        <end position="292"/>
    </location>
</feature>
<keyword evidence="2 5" id="KW-0812">Transmembrane</keyword>
<feature type="transmembrane region" description="Helical" evidence="5">
    <location>
        <begin position="205"/>
        <end position="223"/>
    </location>
</feature>
<dbReference type="VEuPathDB" id="FungiDB:SDRG_12121"/>
<dbReference type="eggNOG" id="KOG1558">
    <property type="taxonomic scope" value="Eukaryota"/>
</dbReference>
<dbReference type="GO" id="GO:0005886">
    <property type="term" value="C:plasma membrane"/>
    <property type="evidence" value="ECO:0007669"/>
    <property type="project" value="TreeGrafter"/>
</dbReference>
<organism evidence="6 7">
    <name type="scientific">Saprolegnia diclina (strain VS20)</name>
    <dbReference type="NCBI Taxonomy" id="1156394"/>
    <lineage>
        <taxon>Eukaryota</taxon>
        <taxon>Sar</taxon>
        <taxon>Stramenopiles</taxon>
        <taxon>Oomycota</taxon>
        <taxon>Saprolegniomycetes</taxon>
        <taxon>Saprolegniales</taxon>
        <taxon>Saprolegniaceae</taxon>
        <taxon>Saprolegnia</taxon>
    </lineage>
</organism>
<evidence type="ECO:0000313" key="7">
    <source>
        <dbReference type="Proteomes" id="UP000030762"/>
    </source>
</evidence>
<feature type="transmembrane region" description="Helical" evidence="5">
    <location>
        <begin position="27"/>
        <end position="51"/>
    </location>
</feature>
<name>T0Q6N2_SAPDV</name>
<proteinExistence type="predicted"/>
<dbReference type="OMA" id="IFFACKH"/>
<evidence type="ECO:0000313" key="6">
    <source>
        <dbReference type="EMBL" id="EQC30271.1"/>
    </source>
</evidence>
<feature type="transmembrane region" description="Helical" evidence="5">
    <location>
        <begin position="312"/>
        <end position="330"/>
    </location>
</feature>
<evidence type="ECO:0000256" key="4">
    <source>
        <dbReference type="ARBA" id="ARBA00023136"/>
    </source>
</evidence>
<feature type="transmembrane region" description="Helical" evidence="5">
    <location>
        <begin position="96"/>
        <end position="114"/>
    </location>
</feature>
<dbReference type="InterPro" id="IPR003689">
    <property type="entry name" value="ZIP"/>
</dbReference>
<sequence length="331" mass="35471">MATTVTVNFTCGGVRDGSSDDDLAVEIASVPVIFLCSLAGSMLPVLSSYLACLRNSRKVMECFNALGFGVVVSTAFVHMIPPAMRNLDSPCLDLPYTGLAMVIVLATVYIMQVLETELVIAMSRPSPSEMTIFDEPPAMLAKDDHYDDAESPLEMRRMTRVPATATLAQTILRRKITTIIFEVGVAIHSVLIGLELGVADGDTFLTLWIALSCHQFFEGVAVGTSSVSAFSGLKAALRTAFLFSITTPIGIVIGILVSDSYSPTSTTALWVSGVLEAIAGGILVYTGLVELVTYQYTINADFHAKSTPRRTAIYVCFYIGSAIMAAIGYFV</sequence>
<dbReference type="InParanoid" id="T0Q6N2"/>
<dbReference type="PANTHER" id="PTHR11040:SF44">
    <property type="entry name" value="PROTEIN ZNTC-RELATED"/>
    <property type="match status" value="1"/>
</dbReference>
<accession>T0Q6N2</accession>
<keyword evidence="4 5" id="KW-0472">Membrane</keyword>
<dbReference type="STRING" id="1156394.T0Q6N2"/>
<dbReference type="OrthoDB" id="91983at2759"/>
<dbReference type="AlphaFoldDB" id="T0Q6N2"/>
<comment type="subcellular location">
    <subcellularLocation>
        <location evidence="1">Membrane</location>
        <topology evidence="1">Multi-pass membrane protein</topology>
    </subcellularLocation>
</comment>
<protein>
    <submittedName>
        <fullName evidence="6">Uncharacterized protein</fullName>
    </submittedName>
</protein>
<dbReference type="Proteomes" id="UP000030762">
    <property type="component" value="Unassembled WGS sequence"/>
</dbReference>
<evidence type="ECO:0000256" key="2">
    <source>
        <dbReference type="ARBA" id="ARBA00022692"/>
    </source>
</evidence>
<dbReference type="PANTHER" id="PTHR11040">
    <property type="entry name" value="ZINC/IRON TRANSPORTER"/>
    <property type="match status" value="1"/>
</dbReference>
<dbReference type="GO" id="GO:0005385">
    <property type="term" value="F:zinc ion transmembrane transporter activity"/>
    <property type="evidence" value="ECO:0007669"/>
    <property type="project" value="TreeGrafter"/>
</dbReference>
<feature type="transmembrane region" description="Helical" evidence="5">
    <location>
        <begin position="235"/>
        <end position="257"/>
    </location>
</feature>
<gene>
    <name evidence="6" type="ORF">SDRG_12121</name>
</gene>
<dbReference type="EMBL" id="JH767177">
    <property type="protein sequence ID" value="EQC30271.1"/>
    <property type="molecule type" value="Genomic_DNA"/>
</dbReference>
<feature type="transmembrane region" description="Helical" evidence="5">
    <location>
        <begin position="179"/>
        <end position="199"/>
    </location>
</feature>
<reference evidence="6 7" key="1">
    <citation type="submission" date="2012-04" db="EMBL/GenBank/DDBJ databases">
        <title>The Genome Sequence of Saprolegnia declina VS20.</title>
        <authorList>
            <consortium name="The Broad Institute Genome Sequencing Platform"/>
            <person name="Russ C."/>
            <person name="Nusbaum C."/>
            <person name="Tyler B."/>
            <person name="van West P."/>
            <person name="Dieguez-Uribeondo J."/>
            <person name="de Bruijn I."/>
            <person name="Tripathy S."/>
            <person name="Jiang R."/>
            <person name="Young S.K."/>
            <person name="Zeng Q."/>
            <person name="Gargeya S."/>
            <person name="Fitzgerald M."/>
            <person name="Haas B."/>
            <person name="Abouelleil A."/>
            <person name="Alvarado L."/>
            <person name="Arachchi H.M."/>
            <person name="Berlin A."/>
            <person name="Chapman S.B."/>
            <person name="Goldberg J."/>
            <person name="Griggs A."/>
            <person name="Gujja S."/>
            <person name="Hansen M."/>
            <person name="Howarth C."/>
            <person name="Imamovic A."/>
            <person name="Larimer J."/>
            <person name="McCowen C."/>
            <person name="Montmayeur A."/>
            <person name="Murphy C."/>
            <person name="Neiman D."/>
            <person name="Pearson M."/>
            <person name="Priest M."/>
            <person name="Roberts A."/>
            <person name="Saif S."/>
            <person name="Shea T."/>
            <person name="Sisk P."/>
            <person name="Sykes S."/>
            <person name="Wortman J."/>
            <person name="Nusbaum C."/>
            <person name="Birren B."/>
        </authorList>
    </citation>
    <scope>NUCLEOTIDE SEQUENCE [LARGE SCALE GENOMIC DNA]</scope>
    <source>
        <strain evidence="6 7">VS20</strain>
    </source>
</reference>
<evidence type="ECO:0000256" key="5">
    <source>
        <dbReference type="SAM" id="Phobius"/>
    </source>
</evidence>